<comment type="caution">
    <text evidence="5">The sequence shown here is derived from an EMBL/GenBank/DDBJ whole genome shotgun (WGS) entry which is preliminary data.</text>
</comment>
<organism evidence="5 6">
    <name type="scientific">Paenibacillus baimaensis</name>
    <dbReference type="NCBI Taxonomy" id="2982185"/>
    <lineage>
        <taxon>Bacteria</taxon>
        <taxon>Bacillati</taxon>
        <taxon>Bacillota</taxon>
        <taxon>Bacilli</taxon>
        <taxon>Bacillales</taxon>
        <taxon>Paenibacillaceae</taxon>
        <taxon>Paenibacillus</taxon>
    </lineage>
</organism>
<evidence type="ECO:0000313" key="6">
    <source>
        <dbReference type="Proteomes" id="UP001652445"/>
    </source>
</evidence>
<evidence type="ECO:0000259" key="4">
    <source>
        <dbReference type="Pfam" id="PF03358"/>
    </source>
</evidence>
<evidence type="ECO:0000313" key="5">
    <source>
        <dbReference type="EMBL" id="MCU6797891.1"/>
    </source>
</evidence>
<keyword evidence="3 5" id="KW-0560">Oxidoreductase</keyword>
<dbReference type="Gene3D" id="3.40.50.360">
    <property type="match status" value="1"/>
</dbReference>
<dbReference type="InterPro" id="IPR005025">
    <property type="entry name" value="FMN_Rdtase-like_dom"/>
</dbReference>
<proteinExistence type="predicted"/>
<dbReference type="RefSeq" id="WP_262688595.1">
    <property type="nucleotide sequence ID" value="NZ_JAOQIO010000124.1"/>
</dbReference>
<reference evidence="5 6" key="1">
    <citation type="submission" date="2022-09" db="EMBL/GenBank/DDBJ databases">
        <authorList>
            <person name="Han X.L."/>
            <person name="Wang Q."/>
            <person name="Lu T."/>
        </authorList>
    </citation>
    <scope>NUCLEOTIDE SEQUENCE [LARGE SCALE GENOMIC DNA]</scope>
    <source>
        <strain evidence="5 6">WQ 127069</strain>
    </source>
</reference>
<dbReference type="SUPFAM" id="SSF52218">
    <property type="entry name" value="Flavoproteins"/>
    <property type="match status" value="1"/>
</dbReference>
<keyword evidence="1" id="KW-0285">Flavoprotein</keyword>
<dbReference type="InterPro" id="IPR051814">
    <property type="entry name" value="NAD(P)H-dep_FMN_reductase"/>
</dbReference>
<name>A0ABT2UV41_9BACL</name>
<dbReference type="Pfam" id="PF03358">
    <property type="entry name" value="FMN_red"/>
    <property type="match status" value="1"/>
</dbReference>
<sequence length="195" mass="21179">MARIAIISGSPSATSRLDGVLQFVSNAILEKGLEVQWVNVRDLPPEDLFYTRFDSPAITNANRIVAEADAIVVASPIYKASYTGVLKSFLDLIPQKGLDGKVVLPLAIGGTIAHLLAIDHAFKPVLSALGAHHILSGAFILDSQVIRAEDNSFTFVQEIEERLQGVVQSFITETVWRKERTDANAIESVNELPVS</sequence>
<dbReference type="Proteomes" id="UP001652445">
    <property type="component" value="Unassembled WGS sequence"/>
</dbReference>
<dbReference type="EMBL" id="JAOQIO010000124">
    <property type="protein sequence ID" value="MCU6797891.1"/>
    <property type="molecule type" value="Genomic_DNA"/>
</dbReference>
<keyword evidence="2" id="KW-0288">FMN</keyword>
<evidence type="ECO:0000256" key="1">
    <source>
        <dbReference type="ARBA" id="ARBA00022630"/>
    </source>
</evidence>
<dbReference type="PANTHER" id="PTHR43408:SF1">
    <property type="entry name" value="FMN REDUCTASE (NADPH)"/>
    <property type="match status" value="1"/>
</dbReference>
<dbReference type="GO" id="GO:0052873">
    <property type="term" value="F:FMN reductase (NADPH) activity"/>
    <property type="evidence" value="ECO:0007669"/>
    <property type="project" value="UniProtKB-EC"/>
</dbReference>
<gene>
    <name evidence="5" type="primary">ssuE</name>
    <name evidence="5" type="ORF">OB236_37785</name>
</gene>
<keyword evidence="6" id="KW-1185">Reference proteome</keyword>
<evidence type="ECO:0000256" key="3">
    <source>
        <dbReference type="ARBA" id="ARBA00023002"/>
    </source>
</evidence>
<evidence type="ECO:0000256" key="2">
    <source>
        <dbReference type="ARBA" id="ARBA00022643"/>
    </source>
</evidence>
<dbReference type="PANTHER" id="PTHR43408">
    <property type="entry name" value="FMN REDUCTASE (NADPH)"/>
    <property type="match status" value="1"/>
</dbReference>
<protein>
    <submittedName>
        <fullName evidence="5">NADPH-dependent FMN reductase</fullName>
        <ecNumber evidence="5">1.5.1.38</ecNumber>
    </submittedName>
</protein>
<dbReference type="EC" id="1.5.1.38" evidence="5"/>
<dbReference type="InterPro" id="IPR020048">
    <property type="entry name" value="NADPH-dep_FMN_reduc_SsuE"/>
</dbReference>
<dbReference type="NCBIfam" id="TIGR03567">
    <property type="entry name" value="FMN_reduc_SsuE"/>
    <property type="match status" value="1"/>
</dbReference>
<accession>A0ABT2UV41</accession>
<dbReference type="InterPro" id="IPR029039">
    <property type="entry name" value="Flavoprotein-like_sf"/>
</dbReference>
<feature type="domain" description="NADPH-dependent FMN reductase-like" evidence="4">
    <location>
        <begin position="3"/>
        <end position="143"/>
    </location>
</feature>